<dbReference type="Gene3D" id="2.20.100.10">
    <property type="entry name" value="Thrombospondin type-1 (TSP1) repeat"/>
    <property type="match status" value="5"/>
</dbReference>
<evidence type="ECO:0000256" key="10">
    <source>
        <dbReference type="ARBA" id="ARBA00074534"/>
    </source>
</evidence>
<dbReference type="PROSITE" id="PS50835">
    <property type="entry name" value="IG_LIKE"/>
    <property type="match status" value="3"/>
</dbReference>
<protein>
    <recommendedName>
        <fullName evidence="10">Papilin</fullName>
    </recommendedName>
</protein>
<dbReference type="FunFam" id="2.60.120.830:FF:000001">
    <property type="entry name" value="A disintegrin and metalloproteinase with thrombospondin motifs 1"/>
    <property type="match status" value="1"/>
</dbReference>
<keyword evidence="3" id="KW-0646">Protease inhibitor</keyword>
<dbReference type="InterPro" id="IPR013783">
    <property type="entry name" value="Ig-like_fold"/>
</dbReference>
<feature type="compositionally biased region" description="Basic and acidic residues" evidence="12">
    <location>
        <begin position="928"/>
        <end position="944"/>
    </location>
</feature>
<keyword evidence="4 13" id="KW-0732">Signal</keyword>
<dbReference type="SUPFAM" id="SSF57362">
    <property type="entry name" value="BPTI-like"/>
    <property type="match status" value="1"/>
</dbReference>
<keyword evidence="5" id="KW-0677">Repeat</keyword>
<dbReference type="GO" id="GO:0005604">
    <property type="term" value="C:basement membrane"/>
    <property type="evidence" value="ECO:0007669"/>
    <property type="project" value="UniProtKB-ARBA"/>
</dbReference>
<evidence type="ECO:0000256" key="8">
    <source>
        <dbReference type="ARBA" id="ARBA00023319"/>
    </source>
</evidence>
<dbReference type="GO" id="GO:0004867">
    <property type="term" value="F:serine-type endopeptidase inhibitor activity"/>
    <property type="evidence" value="ECO:0007669"/>
    <property type="project" value="UniProtKB-KW"/>
</dbReference>
<dbReference type="InterPro" id="IPR002223">
    <property type="entry name" value="Kunitz_BPTI"/>
</dbReference>
<dbReference type="InterPro" id="IPR036179">
    <property type="entry name" value="Ig-like_dom_sf"/>
</dbReference>
<dbReference type="OMA" id="KLDSGWF"/>
<evidence type="ECO:0000256" key="3">
    <source>
        <dbReference type="ARBA" id="ARBA00022690"/>
    </source>
</evidence>
<dbReference type="GO" id="GO:0004222">
    <property type="term" value="F:metalloendopeptidase activity"/>
    <property type="evidence" value="ECO:0007669"/>
    <property type="project" value="TreeGrafter"/>
</dbReference>
<name>G3WEH7_SARHA</name>
<dbReference type="Proteomes" id="UP000007648">
    <property type="component" value="Unassembled WGS sequence"/>
</dbReference>
<feature type="compositionally biased region" description="Polar residues" evidence="12">
    <location>
        <begin position="860"/>
        <end position="874"/>
    </location>
</feature>
<dbReference type="Ensembl" id="ENSSHAT00000013949.2">
    <property type="protein sequence ID" value="ENSSHAP00000013832.1"/>
    <property type="gene ID" value="ENSSHAG00000011829.2"/>
</dbReference>
<dbReference type="PROSITE" id="PS50092">
    <property type="entry name" value="TSP1"/>
    <property type="match status" value="5"/>
</dbReference>
<dbReference type="GeneID" id="111720506"/>
<feature type="domain" description="PLAC" evidence="16">
    <location>
        <begin position="1311"/>
        <end position="1350"/>
    </location>
</feature>
<dbReference type="Gene3D" id="4.10.410.10">
    <property type="entry name" value="Pancreatic trypsin inhibitor Kunitz domain"/>
    <property type="match status" value="1"/>
</dbReference>
<keyword evidence="2" id="KW-0964">Secreted</keyword>
<evidence type="ECO:0000259" key="16">
    <source>
        <dbReference type="PROSITE" id="PS50900"/>
    </source>
</evidence>
<evidence type="ECO:0000313" key="18">
    <source>
        <dbReference type="Proteomes" id="UP000007648"/>
    </source>
</evidence>
<evidence type="ECO:0000256" key="6">
    <source>
        <dbReference type="ARBA" id="ARBA00022900"/>
    </source>
</evidence>
<feature type="domain" description="Ig-like" evidence="15">
    <location>
        <begin position="1108"/>
        <end position="1203"/>
    </location>
</feature>
<dbReference type="InterPro" id="IPR013273">
    <property type="entry name" value="ADAMTS/ADAMTS-like"/>
</dbReference>
<dbReference type="SUPFAM" id="SSF48726">
    <property type="entry name" value="Immunoglobulin"/>
    <property type="match status" value="3"/>
</dbReference>
<feature type="region of interest" description="Disordered" evidence="12">
    <location>
        <begin position="1151"/>
        <end position="1172"/>
    </location>
</feature>
<accession>G3WEH7</accession>
<dbReference type="eggNOG" id="KOG3510">
    <property type="taxonomic scope" value="Eukaryota"/>
</dbReference>
<dbReference type="GO" id="GO:0006508">
    <property type="term" value="P:proteolysis"/>
    <property type="evidence" value="ECO:0007669"/>
    <property type="project" value="TreeGrafter"/>
</dbReference>
<evidence type="ECO:0000256" key="9">
    <source>
        <dbReference type="ARBA" id="ARBA00061693"/>
    </source>
</evidence>
<dbReference type="InterPro" id="IPR036880">
    <property type="entry name" value="Kunitz_BPTI_sf"/>
</dbReference>
<dbReference type="SUPFAM" id="SSF82895">
    <property type="entry name" value="TSP-1 type 1 repeat"/>
    <property type="match status" value="5"/>
</dbReference>
<dbReference type="Pfam" id="PF05986">
    <property type="entry name" value="ADAMTS_spacer1"/>
    <property type="match status" value="1"/>
</dbReference>
<feature type="region of interest" description="Disordered" evidence="12">
    <location>
        <begin position="832"/>
        <end position="978"/>
    </location>
</feature>
<evidence type="ECO:0000256" key="1">
    <source>
        <dbReference type="ARBA" id="ARBA00004613"/>
    </source>
</evidence>
<dbReference type="InParanoid" id="G3WEH7"/>
<dbReference type="GeneTree" id="ENSGT00940000156891"/>
<feature type="domain" description="Ig-like" evidence="15">
    <location>
        <begin position="1210"/>
        <end position="1289"/>
    </location>
</feature>
<dbReference type="PRINTS" id="PR00759">
    <property type="entry name" value="BASICPTASE"/>
</dbReference>
<comment type="subcellular location">
    <subcellularLocation>
        <location evidence="1">Secreted</location>
    </subcellularLocation>
</comment>
<dbReference type="Pfam" id="PF19030">
    <property type="entry name" value="TSP1_ADAMTS"/>
    <property type="match status" value="4"/>
</dbReference>
<dbReference type="PANTHER" id="PTHR13723">
    <property type="entry name" value="ADAMTS A DISINTEGRIN AND METALLOPROTEASE WITH THROMBOSPONDIN MOTIFS PROTEASE"/>
    <property type="match status" value="1"/>
</dbReference>
<dbReference type="CTD" id="89932"/>
<evidence type="ECO:0000256" key="5">
    <source>
        <dbReference type="ARBA" id="ARBA00022737"/>
    </source>
</evidence>
<dbReference type="KEGG" id="shr:111720506"/>
<feature type="disulfide bond" evidence="11">
    <location>
        <begin position="47"/>
        <end position="84"/>
    </location>
</feature>
<feature type="compositionally biased region" description="Basic and acidic residues" evidence="12">
    <location>
        <begin position="1077"/>
        <end position="1099"/>
    </location>
</feature>
<feature type="signal peptide" evidence="13">
    <location>
        <begin position="1"/>
        <end position="23"/>
    </location>
</feature>
<evidence type="ECO:0000313" key="17">
    <source>
        <dbReference type="Ensembl" id="ENSSHAP00000013832.1"/>
    </source>
</evidence>
<feature type="chain" id="PRO_5003458689" description="Papilin" evidence="13">
    <location>
        <begin position="24"/>
        <end position="1360"/>
    </location>
</feature>
<dbReference type="InterPro" id="IPR013098">
    <property type="entry name" value="Ig_I-set"/>
</dbReference>
<feature type="compositionally biased region" description="Basic and acidic residues" evidence="12">
    <location>
        <begin position="891"/>
        <end position="905"/>
    </location>
</feature>
<dbReference type="CDD" id="cd00096">
    <property type="entry name" value="Ig"/>
    <property type="match status" value="1"/>
</dbReference>
<keyword evidence="8" id="KW-0393">Immunoglobulin domain</keyword>
<dbReference type="PROSITE" id="PS00280">
    <property type="entry name" value="BPTI_KUNITZ_1"/>
    <property type="match status" value="1"/>
</dbReference>
<evidence type="ECO:0000256" key="12">
    <source>
        <dbReference type="SAM" id="MobiDB-lite"/>
    </source>
</evidence>
<dbReference type="PROSITE" id="PS50900">
    <property type="entry name" value="PLAC"/>
    <property type="match status" value="1"/>
</dbReference>
<evidence type="ECO:0000256" key="7">
    <source>
        <dbReference type="ARBA" id="ARBA00023157"/>
    </source>
</evidence>
<feature type="compositionally biased region" description="Polar residues" evidence="12">
    <location>
        <begin position="639"/>
        <end position="659"/>
    </location>
</feature>
<dbReference type="STRING" id="9305.ENSSHAP00000013832"/>
<evidence type="ECO:0000256" key="4">
    <source>
        <dbReference type="ARBA" id="ARBA00022729"/>
    </source>
</evidence>
<dbReference type="RefSeq" id="XP_023358051.1">
    <property type="nucleotide sequence ID" value="XM_023502283.2"/>
</dbReference>
<evidence type="ECO:0000259" key="14">
    <source>
        <dbReference type="PROSITE" id="PS50279"/>
    </source>
</evidence>
<dbReference type="PRINTS" id="PR01857">
    <property type="entry name" value="ADAMTSFAMILY"/>
</dbReference>
<feature type="domain" description="BPTI/Kunitz inhibitor" evidence="14">
    <location>
        <begin position="777"/>
        <end position="827"/>
    </location>
</feature>
<gene>
    <name evidence="17" type="primary">PAPLN</name>
</gene>
<evidence type="ECO:0000259" key="15">
    <source>
        <dbReference type="PROSITE" id="PS50835"/>
    </source>
</evidence>
<dbReference type="OrthoDB" id="9948486at2759"/>
<dbReference type="GO" id="GO:0030198">
    <property type="term" value="P:extracellular matrix organization"/>
    <property type="evidence" value="ECO:0007669"/>
    <property type="project" value="InterPro"/>
</dbReference>
<reference evidence="17" key="3">
    <citation type="submission" date="2025-09" db="UniProtKB">
        <authorList>
            <consortium name="Ensembl"/>
        </authorList>
    </citation>
    <scope>IDENTIFICATION</scope>
</reference>
<dbReference type="HOGENOM" id="CLU_000660_7_0_1"/>
<dbReference type="InterPro" id="IPR045371">
    <property type="entry name" value="ADAMTS_CR_3"/>
</dbReference>
<feature type="region of interest" description="Disordered" evidence="12">
    <location>
        <begin position="1012"/>
        <end position="1114"/>
    </location>
</feature>
<dbReference type="InterPro" id="IPR000884">
    <property type="entry name" value="TSP1_rpt"/>
</dbReference>
<feature type="disulfide bond" evidence="11">
    <location>
        <begin position="58"/>
        <end position="69"/>
    </location>
</feature>
<reference evidence="17 18" key="1">
    <citation type="journal article" date="2011" name="Proc. Natl. Acad. Sci. U.S.A.">
        <title>Genetic diversity and population structure of the endangered marsupial Sarcophilus harrisii (Tasmanian devil).</title>
        <authorList>
            <person name="Miller W."/>
            <person name="Hayes V.M."/>
            <person name="Ratan A."/>
            <person name="Petersen D.C."/>
            <person name="Wittekindt N.E."/>
            <person name="Miller J."/>
            <person name="Walenz B."/>
            <person name="Knight J."/>
            <person name="Qi J."/>
            <person name="Zhao F."/>
            <person name="Wang Q."/>
            <person name="Bedoya-Reina O.C."/>
            <person name="Katiyar N."/>
            <person name="Tomsho L.P."/>
            <person name="Kasson L.M."/>
            <person name="Hardie R.A."/>
            <person name="Woodbridge P."/>
            <person name="Tindall E.A."/>
            <person name="Bertelsen M.F."/>
            <person name="Dixon D."/>
            <person name="Pyecroft S."/>
            <person name="Helgen K.M."/>
            <person name="Lesk A.M."/>
            <person name="Pringle T.H."/>
            <person name="Patterson N."/>
            <person name="Zhang Y."/>
            <person name="Kreiss A."/>
            <person name="Woods G.M."/>
            <person name="Jones M.E."/>
            <person name="Schuster S.C."/>
        </authorList>
    </citation>
    <scope>NUCLEOTIDE SEQUENCE [LARGE SCALE GENOMIC DNA]</scope>
</reference>
<proteinExistence type="inferred from homology"/>
<dbReference type="Gene3D" id="2.60.40.10">
    <property type="entry name" value="Immunoglobulins"/>
    <property type="match status" value="3"/>
</dbReference>
<sequence>MKKHPLLLLLLLLLLLWPSPSSSARKLRRQSEGWGRWGEWSRCSRTCGGGVSFQERHCYSQRKDGSSSCIGPTRNYRSCNTESCPQGARDFRAEQCAEFDGKEFQGKKYKWFPYYGAANKCELNCIPKGENFYYRHKEAVVDGTPCEPGKLDVCVQGTCQAVGCDHMLYSSTKEDKCLQCGGDGRTCYPVKGTFEANDLSKGYNQILVIPAGATSIHIAEAAASRNFLAVKNVRGEYYLNGHWTIEFAQALPVASTILQYERGSEGDLAPEHLHARGPTSEPLVIELISQEPNPGVEYEYYLPHQPLNTGFSWNHGSWSDCSAECGGGYQTRLVFCTTDNEVYPDYMCRHKPQPSDNRTCNLQACPQTKRISYLHPPGVWSHGRARGMCGKSWKAGPWSACSAPCGGGSQSRHVYCVVSDGAGTEEATDEDSCAALPGRPPNTRSCNLHRCAAWSSGPWGECSASCGPGVRSRTVTCWGDEGAPLQDFACSSADKPLLTEACMGENCLLQEPSWHIGDWGLCSKSCDSGIRKRQVICADRESNVYNSDICQARQPQMPDELEACNTQSCHLPQEVPSMQDVQGYDTSRQDPLAHLDLLEAPSQGTREEWWRPGNQPTSERSSEADGATNLLPPPWESGWSPSRSQQLHPQENPAVGSQSHDCSQSIHGCCPDGHTVAPGPSGRGCPRISCQQSRYGCCPDGVSSATGPNLAGCPLSGSRHGPRAASSTEGQTESQPDPSMECRGSQYGCCYDNVASSAGPQGEGCRGRPNYPYPLRCLLPSAHGSCGDWTPRWYFIPTVGKCNRFWYGGCHGNRNNFLSEEECMKNCHRQAEERPAGPPTHGAEHGWASPSHREAGTPLGPSQPQQGHSGYNQGRGTGDYHEAPYHGQSSRNEEQRRRGHLDHPEASQGGPSLSLGASRLQQGGQYPRQDETQLARTSEQELLKNQHVGHQNREVRPSAFVPGEDNRQPNPHLQVPSHRIVLDKTEYSGVQVTLGQMVRFFCVAGASPHVKWQKNGEPVRSSDRHHLRSDGSLVISSVSEEDAGTYTCSSPTGGQNGSRQNGSRQNGSRHVQLWITGDDRAAPAEAERNLPNRRLDFGLERSGQGQRPNSHRYHQAGTSLSFDKSQPGVVDASVGQRVQLPCRTYGYPPPVIEWQKDGQPPSSPRHQQQPDGSLVISRAAVEDGGFYTCIAFNGRERDQRWVQLRILGELKIIGLQPSITVLEGEDTQLHCVVIGNNVNVRWSRNGVPMRGDGHRIHLSQDGTLVINNTQARDEGSYTCSAYSETQAVSRSTEVKVIRPRPSETVEQPRDLARECIDQPELANCDLILQAQLCGNDYYSSFCCASCSRYQPHARPVWQQG</sequence>
<dbReference type="Pfam" id="PF00014">
    <property type="entry name" value="Kunitz_BPTI"/>
    <property type="match status" value="1"/>
</dbReference>
<dbReference type="SMART" id="SM00408">
    <property type="entry name" value="IGc2"/>
    <property type="match status" value="3"/>
</dbReference>
<dbReference type="Pfam" id="PF19236">
    <property type="entry name" value="ADAMTS_CR_3"/>
    <property type="match status" value="1"/>
</dbReference>
<dbReference type="GO" id="GO:0005576">
    <property type="term" value="C:extracellular region"/>
    <property type="evidence" value="ECO:0007669"/>
    <property type="project" value="UniProtKB-SubCell"/>
</dbReference>
<feature type="domain" description="Ig-like" evidence="15">
    <location>
        <begin position="976"/>
        <end position="1048"/>
    </location>
</feature>
<dbReference type="eggNOG" id="KOG4597">
    <property type="taxonomic scope" value="Eukaryota"/>
</dbReference>
<feature type="compositionally biased region" description="Polar residues" evidence="12">
    <location>
        <begin position="1046"/>
        <end position="1069"/>
    </location>
</feature>
<dbReference type="Gene3D" id="2.60.120.830">
    <property type="match status" value="1"/>
</dbReference>
<dbReference type="Pfam" id="PF07679">
    <property type="entry name" value="I-set"/>
    <property type="match status" value="2"/>
</dbReference>
<dbReference type="SMART" id="SM00409">
    <property type="entry name" value="IG"/>
    <property type="match status" value="3"/>
</dbReference>
<dbReference type="InterPro" id="IPR010909">
    <property type="entry name" value="PLAC"/>
</dbReference>
<dbReference type="InterPro" id="IPR036383">
    <property type="entry name" value="TSP1_rpt_sf"/>
</dbReference>
<dbReference type="FunFam" id="4.10.410.10:FF:000017">
    <property type="entry name" value="papilin isoform X2"/>
    <property type="match status" value="1"/>
</dbReference>
<dbReference type="PROSITE" id="PS50279">
    <property type="entry name" value="BPTI_KUNITZ_2"/>
    <property type="match status" value="1"/>
</dbReference>
<dbReference type="CDD" id="cd22635">
    <property type="entry name" value="Kunitz_papilin"/>
    <property type="match status" value="1"/>
</dbReference>
<dbReference type="FunCoup" id="G3WEH7">
    <property type="interactions" value="59"/>
</dbReference>
<feature type="region of interest" description="Disordered" evidence="12">
    <location>
        <begin position="713"/>
        <end position="740"/>
    </location>
</feature>
<keyword evidence="7 11" id="KW-1015">Disulfide bond</keyword>
<dbReference type="Pfam" id="PF08686">
    <property type="entry name" value="PLAC"/>
    <property type="match status" value="1"/>
</dbReference>
<reference evidence="17" key="2">
    <citation type="submission" date="2025-08" db="UniProtKB">
        <authorList>
            <consortium name="Ensembl"/>
        </authorList>
    </citation>
    <scope>IDENTIFICATION</scope>
</reference>
<evidence type="ECO:0000256" key="13">
    <source>
        <dbReference type="SAM" id="SignalP"/>
    </source>
</evidence>
<keyword evidence="18" id="KW-1185">Reference proteome</keyword>
<dbReference type="InterPro" id="IPR007110">
    <property type="entry name" value="Ig-like_dom"/>
</dbReference>
<dbReference type="SMART" id="SM00131">
    <property type="entry name" value="KU"/>
    <property type="match status" value="1"/>
</dbReference>
<dbReference type="Pfam" id="PF13927">
    <property type="entry name" value="Ig_3"/>
    <property type="match status" value="1"/>
</dbReference>
<dbReference type="InterPro" id="IPR050439">
    <property type="entry name" value="ADAMTS_ADAMTS-like"/>
</dbReference>
<dbReference type="PANTHER" id="PTHR13723:SF281">
    <property type="entry name" value="PAPILIN"/>
    <property type="match status" value="1"/>
</dbReference>
<dbReference type="InterPro" id="IPR010294">
    <property type="entry name" value="ADAMTS_spacer1"/>
</dbReference>
<dbReference type="InterPro" id="IPR003598">
    <property type="entry name" value="Ig_sub2"/>
</dbReference>
<feature type="compositionally biased region" description="Polar residues" evidence="12">
    <location>
        <begin position="725"/>
        <end position="737"/>
    </location>
</feature>
<evidence type="ECO:0000256" key="11">
    <source>
        <dbReference type="PIRSR" id="PIRSR613273-3"/>
    </source>
</evidence>
<organism evidence="17 18">
    <name type="scientific">Sarcophilus harrisii</name>
    <name type="common">Tasmanian devil</name>
    <name type="synonym">Sarcophilus laniarius</name>
    <dbReference type="NCBI Taxonomy" id="9305"/>
    <lineage>
        <taxon>Eukaryota</taxon>
        <taxon>Metazoa</taxon>
        <taxon>Chordata</taxon>
        <taxon>Craniata</taxon>
        <taxon>Vertebrata</taxon>
        <taxon>Euteleostomi</taxon>
        <taxon>Mammalia</taxon>
        <taxon>Metatheria</taxon>
        <taxon>Dasyuromorphia</taxon>
        <taxon>Dasyuridae</taxon>
        <taxon>Sarcophilus</taxon>
    </lineage>
</organism>
<comment type="similarity">
    <text evidence="9">Belongs to the papilin family.</text>
</comment>
<dbReference type="SMART" id="SM00209">
    <property type="entry name" value="TSP1"/>
    <property type="match status" value="5"/>
</dbReference>
<keyword evidence="6" id="KW-0722">Serine protease inhibitor</keyword>
<feature type="region of interest" description="Disordered" evidence="12">
    <location>
        <begin position="599"/>
        <end position="659"/>
    </location>
</feature>
<dbReference type="FunFam" id="2.20.100.10:FF:000005">
    <property type="entry name" value="ADAM metallopeptidase with thrombospondin type 1 motif 9"/>
    <property type="match status" value="4"/>
</dbReference>
<dbReference type="Pfam" id="PF00090">
    <property type="entry name" value="TSP_1"/>
    <property type="match status" value="1"/>
</dbReference>
<dbReference type="InterPro" id="IPR003599">
    <property type="entry name" value="Ig_sub"/>
</dbReference>
<feature type="disulfide bond" evidence="11">
    <location>
        <begin position="43"/>
        <end position="79"/>
    </location>
</feature>
<dbReference type="InterPro" id="IPR020901">
    <property type="entry name" value="Prtase_inh_Kunz-CS"/>
</dbReference>
<evidence type="ECO:0000256" key="2">
    <source>
        <dbReference type="ARBA" id="ARBA00022525"/>
    </source>
</evidence>